<reference evidence="3 4" key="1">
    <citation type="journal article" date="2024" name="Commun. Biol.">
        <title>Comparative genomic analysis of thermophilic fungi reveals convergent evolutionary adaptations and gene losses.</title>
        <authorList>
            <person name="Steindorff A.S."/>
            <person name="Aguilar-Pontes M.V."/>
            <person name="Robinson A.J."/>
            <person name="Andreopoulos B."/>
            <person name="LaButti K."/>
            <person name="Kuo A."/>
            <person name="Mondo S."/>
            <person name="Riley R."/>
            <person name="Otillar R."/>
            <person name="Haridas S."/>
            <person name="Lipzen A."/>
            <person name="Grimwood J."/>
            <person name="Schmutz J."/>
            <person name="Clum A."/>
            <person name="Reid I.D."/>
            <person name="Moisan M.C."/>
            <person name="Butler G."/>
            <person name="Nguyen T.T.M."/>
            <person name="Dewar K."/>
            <person name="Conant G."/>
            <person name="Drula E."/>
            <person name="Henrissat B."/>
            <person name="Hansel C."/>
            <person name="Singer S."/>
            <person name="Hutchinson M.I."/>
            <person name="de Vries R.P."/>
            <person name="Natvig D.O."/>
            <person name="Powell A.J."/>
            <person name="Tsang A."/>
            <person name="Grigoriev I.V."/>
        </authorList>
    </citation>
    <scope>NUCLEOTIDE SEQUENCE [LARGE SCALE GENOMIC DNA]</scope>
    <source>
        <strain evidence="3 4">ATCC 24622</strain>
    </source>
</reference>
<proteinExistence type="predicted"/>
<evidence type="ECO:0000256" key="1">
    <source>
        <dbReference type="SAM" id="MobiDB-lite"/>
    </source>
</evidence>
<keyword evidence="2" id="KW-0812">Transmembrane</keyword>
<feature type="region of interest" description="Disordered" evidence="1">
    <location>
        <begin position="129"/>
        <end position="150"/>
    </location>
</feature>
<feature type="region of interest" description="Disordered" evidence="1">
    <location>
        <begin position="68"/>
        <end position="115"/>
    </location>
</feature>
<dbReference type="Pfam" id="PF07543">
    <property type="entry name" value="PGA2"/>
    <property type="match status" value="1"/>
</dbReference>
<feature type="transmembrane region" description="Helical" evidence="2">
    <location>
        <begin position="31"/>
        <end position="48"/>
    </location>
</feature>
<name>A0ABR3Y327_9PEZI</name>
<dbReference type="PANTHER" id="PTHR28199:SF1">
    <property type="entry name" value="PROCESSING OF GAS1 AND ALP PROTEIN 2"/>
    <property type="match status" value="1"/>
</dbReference>
<gene>
    <name evidence="3" type="ORF">VTK73DRAFT_1603</name>
</gene>
<evidence type="ECO:0000313" key="3">
    <source>
        <dbReference type="EMBL" id="KAL1882691.1"/>
    </source>
</evidence>
<organism evidence="3 4">
    <name type="scientific">Phialemonium thermophilum</name>
    <dbReference type="NCBI Taxonomy" id="223376"/>
    <lineage>
        <taxon>Eukaryota</taxon>
        <taxon>Fungi</taxon>
        <taxon>Dikarya</taxon>
        <taxon>Ascomycota</taxon>
        <taxon>Pezizomycotina</taxon>
        <taxon>Sordariomycetes</taxon>
        <taxon>Sordariomycetidae</taxon>
        <taxon>Cephalothecales</taxon>
        <taxon>Cephalothecaceae</taxon>
        <taxon>Phialemonium</taxon>
    </lineage>
</organism>
<evidence type="ECO:0000256" key="2">
    <source>
        <dbReference type="SAM" id="Phobius"/>
    </source>
</evidence>
<keyword evidence="4" id="KW-1185">Reference proteome</keyword>
<dbReference type="Proteomes" id="UP001586593">
    <property type="component" value="Unassembled WGS sequence"/>
</dbReference>
<sequence>MDPIINLVSTAGSRFTTNLKGTFANMTPEKWIRLVIIVGAYLLVRPYLLKLGAKIQMQAHDREEKEAAAAVAAKAQMSPNQLRGRVEIPEDSDEEEEQDGISTTAADWGKKARRRQREVIRRMLDAEERRLREQQEDEEDKDIEEFLVRG</sequence>
<feature type="compositionally biased region" description="Acidic residues" evidence="1">
    <location>
        <begin position="89"/>
        <end position="99"/>
    </location>
</feature>
<protein>
    <recommendedName>
        <fullName evidence="5">DUF1531-domain-containing protein</fullName>
    </recommendedName>
</protein>
<evidence type="ECO:0000313" key="4">
    <source>
        <dbReference type="Proteomes" id="UP001586593"/>
    </source>
</evidence>
<accession>A0ABR3Y327</accession>
<dbReference type="PANTHER" id="PTHR28199">
    <property type="entry name" value="PROCESSING OF GAS1 AND ALP PROTEIN 2"/>
    <property type="match status" value="1"/>
</dbReference>
<keyword evidence="2" id="KW-1133">Transmembrane helix</keyword>
<comment type="caution">
    <text evidence="3">The sequence shown here is derived from an EMBL/GenBank/DDBJ whole genome shotgun (WGS) entry which is preliminary data.</text>
</comment>
<evidence type="ECO:0008006" key="5">
    <source>
        <dbReference type="Google" id="ProtNLM"/>
    </source>
</evidence>
<dbReference type="PIRSF" id="PIRSF022909">
    <property type="entry name" value="UCP022909"/>
    <property type="match status" value="1"/>
</dbReference>
<dbReference type="InterPro" id="IPR011431">
    <property type="entry name" value="Trafficking_Pga2"/>
</dbReference>
<keyword evidence="2" id="KW-0472">Membrane</keyword>
<dbReference type="EMBL" id="JAZHXJ010000014">
    <property type="protein sequence ID" value="KAL1882691.1"/>
    <property type="molecule type" value="Genomic_DNA"/>
</dbReference>